<dbReference type="EMBL" id="JACXXH010000005">
    <property type="protein sequence ID" value="MBD3863849.1"/>
    <property type="molecule type" value="Genomic_DNA"/>
</dbReference>
<evidence type="ECO:0000256" key="6">
    <source>
        <dbReference type="ARBA" id="ARBA00023157"/>
    </source>
</evidence>
<evidence type="ECO:0000256" key="9">
    <source>
        <dbReference type="ARBA" id="ARBA00038489"/>
    </source>
</evidence>
<dbReference type="PROSITE" id="PS51352">
    <property type="entry name" value="THIOREDOXIN_2"/>
    <property type="match status" value="1"/>
</dbReference>
<feature type="domain" description="Thioredoxin" evidence="12">
    <location>
        <begin position="50"/>
        <end position="222"/>
    </location>
</feature>
<reference evidence="13 14" key="1">
    <citation type="submission" date="2020-09" db="EMBL/GenBank/DDBJ databases">
        <title>Bacillus nautilus sp. nov., Chryseoglobus crepusculi sp. nov, and Psychrobacter noctis sp. nov., isolated from deep-sea sponges from the equatorial Atlantic.</title>
        <authorList>
            <person name="Stennett H.L."/>
            <person name="Williams S.E."/>
        </authorList>
    </citation>
    <scope>NUCLEOTIDE SEQUENCE [LARGE SCALE GENOMIC DNA]</scope>
    <source>
        <strain evidence="13 14">28M-24</strain>
    </source>
</reference>
<dbReference type="EC" id="1.11.1.24" evidence="2"/>
<keyword evidence="3" id="KW-0575">Peroxidase</keyword>
<keyword evidence="4" id="KW-0049">Antioxidant</keyword>
<dbReference type="InterPro" id="IPR036249">
    <property type="entry name" value="Thioredoxin-like_sf"/>
</dbReference>
<dbReference type="PANTHER" id="PTHR42801">
    <property type="entry name" value="THIOREDOXIN-DEPENDENT PEROXIDE REDUCTASE"/>
    <property type="match status" value="1"/>
</dbReference>
<evidence type="ECO:0000256" key="4">
    <source>
        <dbReference type="ARBA" id="ARBA00022862"/>
    </source>
</evidence>
<keyword evidence="5" id="KW-0560">Oxidoreductase</keyword>
<gene>
    <name evidence="13" type="ORF">IEG06_10340</name>
</gene>
<dbReference type="SUPFAM" id="SSF52833">
    <property type="entry name" value="Thioredoxin-like"/>
    <property type="match status" value="1"/>
</dbReference>
<comment type="catalytic activity">
    <reaction evidence="11">
        <text>a hydroperoxide + [thioredoxin]-dithiol = an alcohol + [thioredoxin]-disulfide + H2O</text>
        <dbReference type="Rhea" id="RHEA:62620"/>
        <dbReference type="Rhea" id="RHEA-COMP:10698"/>
        <dbReference type="Rhea" id="RHEA-COMP:10700"/>
        <dbReference type="ChEBI" id="CHEBI:15377"/>
        <dbReference type="ChEBI" id="CHEBI:29950"/>
        <dbReference type="ChEBI" id="CHEBI:30879"/>
        <dbReference type="ChEBI" id="CHEBI:35924"/>
        <dbReference type="ChEBI" id="CHEBI:50058"/>
        <dbReference type="EC" id="1.11.1.24"/>
    </reaction>
</comment>
<keyword evidence="7" id="KW-0676">Redox-active center</keyword>
<dbReference type="InterPro" id="IPR050924">
    <property type="entry name" value="Peroxiredoxin_BCP/PrxQ"/>
</dbReference>
<dbReference type="PANTHER" id="PTHR42801:SF7">
    <property type="entry name" value="SLL1159 PROTEIN"/>
    <property type="match status" value="1"/>
</dbReference>
<comment type="function">
    <text evidence="1">Thiol-specific peroxidase that catalyzes the reduction of hydrogen peroxide and organic hydroperoxides to water and alcohols, respectively. Plays a role in cell protection against oxidative stress by detoxifying peroxides and as sensor of hydrogen peroxide-mediated signaling events.</text>
</comment>
<evidence type="ECO:0000259" key="12">
    <source>
        <dbReference type="PROSITE" id="PS51352"/>
    </source>
</evidence>
<dbReference type="InterPro" id="IPR000866">
    <property type="entry name" value="AhpC/TSA"/>
</dbReference>
<dbReference type="Proteomes" id="UP000627521">
    <property type="component" value="Unassembled WGS sequence"/>
</dbReference>
<dbReference type="InterPro" id="IPR013766">
    <property type="entry name" value="Thioredoxin_domain"/>
</dbReference>
<dbReference type="CDD" id="cd02970">
    <property type="entry name" value="PRX_like2"/>
    <property type="match status" value="1"/>
</dbReference>
<proteinExistence type="inferred from homology"/>
<organism evidence="13 14">
    <name type="scientific">Olleya marilimosa</name>
    <dbReference type="NCBI Taxonomy" id="272164"/>
    <lineage>
        <taxon>Bacteria</taxon>
        <taxon>Pseudomonadati</taxon>
        <taxon>Bacteroidota</taxon>
        <taxon>Flavobacteriia</taxon>
        <taxon>Flavobacteriales</taxon>
        <taxon>Flavobacteriaceae</taxon>
    </lineage>
</organism>
<comment type="caution">
    <text evidence="13">The sequence shown here is derived from an EMBL/GenBank/DDBJ whole genome shotgun (WGS) entry which is preliminary data.</text>
</comment>
<evidence type="ECO:0000313" key="14">
    <source>
        <dbReference type="Proteomes" id="UP000627521"/>
    </source>
</evidence>
<keyword evidence="14" id="KW-1185">Reference proteome</keyword>
<protein>
    <recommendedName>
        <fullName evidence="2">thioredoxin-dependent peroxiredoxin</fullName>
        <ecNumber evidence="2">1.11.1.24</ecNumber>
    </recommendedName>
    <alternativeName>
        <fullName evidence="8">Thioredoxin peroxidase</fullName>
    </alternativeName>
    <alternativeName>
        <fullName evidence="10">Thioredoxin-dependent peroxiredoxin Bcp</fullName>
    </alternativeName>
</protein>
<evidence type="ECO:0000313" key="13">
    <source>
        <dbReference type="EMBL" id="MBD3863849.1"/>
    </source>
</evidence>
<comment type="similarity">
    <text evidence="9">Belongs to the peroxiredoxin family. BCP/PrxQ subfamily.</text>
</comment>
<evidence type="ECO:0000256" key="2">
    <source>
        <dbReference type="ARBA" id="ARBA00013017"/>
    </source>
</evidence>
<evidence type="ECO:0000256" key="11">
    <source>
        <dbReference type="ARBA" id="ARBA00049091"/>
    </source>
</evidence>
<name>A0ABR8LXZ6_9FLAO</name>
<accession>A0ABR8LXZ6</accession>
<evidence type="ECO:0000256" key="5">
    <source>
        <dbReference type="ARBA" id="ARBA00023002"/>
    </source>
</evidence>
<evidence type="ECO:0000256" key="8">
    <source>
        <dbReference type="ARBA" id="ARBA00032824"/>
    </source>
</evidence>
<keyword evidence="6" id="KW-1015">Disulfide bond</keyword>
<sequence length="222" mass="24556">MDNTKNTDLLETLLERKRQEGALKFTEKKKKIYAEGITSVSDSGILDNALNIGDKALDFSLKNQLNQTVSLYDQLKNGPVVLTWYRGGWCPYCNITLHYLQNKLADIKAEGATLLAITPELPDNSINTSQKNNLEFSVLSDVGNVIGKNYGVVFKLTPEVATIYNNGFGLNKKNGDASNQLPLAATYVIDTNGIIQYAFLDADYTKRAEVSEIVTALKKLKL</sequence>
<evidence type="ECO:0000256" key="10">
    <source>
        <dbReference type="ARBA" id="ARBA00042639"/>
    </source>
</evidence>
<evidence type="ECO:0000256" key="3">
    <source>
        <dbReference type="ARBA" id="ARBA00022559"/>
    </source>
</evidence>
<evidence type="ECO:0000256" key="7">
    <source>
        <dbReference type="ARBA" id="ARBA00023284"/>
    </source>
</evidence>
<dbReference type="RefSeq" id="WP_191099831.1">
    <property type="nucleotide sequence ID" value="NZ_JACXXF010000004.1"/>
</dbReference>
<dbReference type="Gene3D" id="3.40.30.10">
    <property type="entry name" value="Glutaredoxin"/>
    <property type="match status" value="1"/>
</dbReference>
<evidence type="ECO:0000256" key="1">
    <source>
        <dbReference type="ARBA" id="ARBA00003330"/>
    </source>
</evidence>
<dbReference type="Pfam" id="PF00578">
    <property type="entry name" value="AhpC-TSA"/>
    <property type="match status" value="1"/>
</dbReference>